<dbReference type="EMBL" id="JAIQCJ010002567">
    <property type="protein sequence ID" value="KAJ8775870.1"/>
    <property type="molecule type" value="Genomic_DNA"/>
</dbReference>
<protein>
    <submittedName>
        <fullName evidence="2">Uncharacterized protein</fullName>
    </submittedName>
</protein>
<proteinExistence type="predicted"/>
<evidence type="ECO:0000313" key="3">
    <source>
        <dbReference type="Proteomes" id="UP001159641"/>
    </source>
</evidence>
<gene>
    <name evidence="2" type="ORF">J1605_016097</name>
</gene>
<name>A0AB34GAK6_ESCRO</name>
<sequence>MIRYPRALPLGSEPRPLEASVVKHRIDENEGEKGSLKAPSPTPTPTPATRCHTLAEALPASALRFPLPLKLWTGHQVRVVPSTLLHAVGQRHCPASCSSGSLSLKLAMPGRRSSPPHWGHRLRCLRSASACRVWGPQSCPAWEPPQPSPLLCRDMALQNALYTGDLARLQELFPPHSTADLLLESRAAEPRWSCHQRGEGRPGDTGLRAGGLGGPHQAQRYQVLEDKERSRAVSLPP</sequence>
<accession>A0AB34GAK6</accession>
<comment type="caution">
    <text evidence="2">The sequence shown here is derived from an EMBL/GenBank/DDBJ whole genome shotgun (WGS) entry which is preliminary data.</text>
</comment>
<feature type="region of interest" description="Disordered" evidence="1">
    <location>
        <begin position="27"/>
        <end position="48"/>
    </location>
</feature>
<dbReference type="Proteomes" id="UP001159641">
    <property type="component" value="Unassembled WGS sequence"/>
</dbReference>
<evidence type="ECO:0000256" key="1">
    <source>
        <dbReference type="SAM" id="MobiDB-lite"/>
    </source>
</evidence>
<reference evidence="2 3" key="1">
    <citation type="submission" date="2022-11" db="EMBL/GenBank/DDBJ databases">
        <title>Whole genome sequence of Eschrichtius robustus ER-17-0199.</title>
        <authorList>
            <person name="Bruniche-Olsen A."/>
            <person name="Black A.N."/>
            <person name="Fields C.J."/>
            <person name="Walden K."/>
            <person name="Dewoody J.A."/>
        </authorList>
    </citation>
    <scope>NUCLEOTIDE SEQUENCE [LARGE SCALE GENOMIC DNA]</scope>
    <source>
        <strain evidence="2">ER-17-0199</strain>
        <tissue evidence="2">Blubber</tissue>
    </source>
</reference>
<dbReference type="AlphaFoldDB" id="A0AB34GAK6"/>
<organism evidence="2 3">
    <name type="scientific">Eschrichtius robustus</name>
    <name type="common">California gray whale</name>
    <name type="synonym">Eschrichtius gibbosus</name>
    <dbReference type="NCBI Taxonomy" id="9764"/>
    <lineage>
        <taxon>Eukaryota</taxon>
        <taxon>Metazoa</taxon>
        <taxon>Chordata</taxon>
        <taxon>Craniata</taxon>
        <taxon>Vertebrata</taxon>
        <taxon>Euteleostomi</taxon>
        <taxon>Mammalia</taxon>
        <taxon>Eutheria</taxon>
        <taxon>Laurasiatheria</taxon>
        <taxon>Artiodactyla</taxon>
        <taxon>Whippomorpha</taxon>
        <taxon>Cetacea</taxon>
        <taxon>Mysticeti</taxon>
        <taxon>Eschrichtiidae</taxon>
        <taxon>Eschrichtius</taxon>
    </lineage>
</organism>
<evidence type="ECO:0000313" key="2">
    <source>
        <dbReference type="EMBL" id="KAJ8775870.1"/>
    </source>
</evidence>
<feature type="region of interest" description="Disordered" evidence="1">
    <location>
        <begin position="192"/>
        <end position="237"/>
    </location>
</feature>
<keyword evidence="3" id="KW-1185">Reference proteome</keyword>